<accession>A0A1B1APG0</accession>
<reference evidence="2 4" key="1">
    <citation type="submission" date="2016-06" db="EMBL/GenBank/DDBJ databases">
        <title>Complete genome sequence of Streptomyces griseochromogenes ATCC 14511, the Blasticidin S producer.</title>
        <authorList>
            <person name="Wu L."/>
        </authorList>
    </citation>
    <scope>NUCLEOTIDE SEQUENCE [LARGE SCALE GENOMIC DNA]</scope>
    <source>
        <strain evidence="2 4">ATCC 14511</strain>
    </source>
</reference>
<dbReference type="Proteomes" id="UP000092659">
    <property type="component" value="Chromosome"/>
</dbReference>
<dbReference type="KEGG" id="sgs:AVL59_01780"/>
<reference evidence="3 5" key="2">
    <citation type="submission" date="2021-03" db="EMBL/GenBank/DDBJ databases">
        <title>Genomic Encyclopedia of Type Strains, Phase IV (KMG-IV): sequencing the most valuable type-strain genomes for metagenomic binning, comparative biology and taxonomic classification.</title>
        <authorList>
            <person name="Goeker M."/>
        </authorList>
    </citation>
    <scope>NUCLEOTIDE SEQUENCE [LARGE SCALE GENOMIC DNA]</scope>
    <source>
        <strain evidence="3 5">DSM 40499</strain>
    </source>
</reference>
<evidence type="ECO:0000256" key="1">
    <source>
        <dbReference type="SAM" id="MobiDB-lite"/>
    </source>
</evidence>
<dbReference type="RefSeq" id="WP_067299452.1">
    <property type="nucleotide sequence ID" value="NZ_CP016279.1"/>
</dbReference>
<evidence type="ECO:0000313" key="4">
    <source>
        <dbReference type="Proteomes" id="UP000092659"/>
    </source>
</evidence>
<evidence type="ECO:0000313" key="5">
    <source>
        <dbReference type="Proteomes" id="UP001519309"/>
    </source>
</evidence>
<organism evidence="2 4">
    <name type="scientific">Streptomyces griseochromogenes</name>
    <dbReference type="NCBI Taxonomy" id="68214"/>
    <lineage>
        <taxon>Bacteria</taxon>
        <taxon>Bacillati</taxon>
        <taxon>Actinomycetota</taxon>
        <taxon>Actinomycetes</taxon>
        <taxon>Kitasatosporales</taxon>
        <taxon>Streptomycetaceae</taxon>
        <taxon>Streptomyces</taxon>
    </lineage>
</organism>
<dbReference type="EMBL" id="CP016279">
    <property type="protein sequence ID" value="ANP48468.1"/>
    <property type="molecule type" value="Genomic_DNA"/>
</dbReference>
<evidence type="ECO:0000313" key="2">
    <source>
        <dbReference type="EMBL" id="ANP48468.1"/>
    </source>
</evidence>
<proteinExistence type="predicted"/>
<protein>
    <submittedName>
        <fullName evidence="2">Uncharacterized protein</fullName>
    </submittedName>
</protein>
<feature type="region of interest" description="Disordered" evidence="1">
    <location>
        <begin position="1"/>
        <end position="61"/>
    </location>
</feature>
<dbReference type="EMBL" id="JAGGLP010000013">
    <property type="protein sequence ID" value="MBP2052862.1"/>
    <property type="molecule type" value="Genomic_DNA"/>
</dbReference>
<dbReference type="AlphaFoldDB" id="A0A1B1APG0"/>
<name>A0A1B1APG0_9ACTN</name>
<sequence length="61" mass="6495">MSHREHGTEDLRDAGAVQHPAPNGVTPHRRTVAAPLGGESRARLGCLTADSTLLEPRETTP</sequence>
<dbReference type="STRING" id="68214.AVL59_01780"/>
<evidence type="ECO:0000313" key="3">
    <source>
        <dbReference type="EMBL" id="MBP2052862.1"/>
    </source>
</evidence>
<keyword evidence="5" id="KW-1185">Reference proteome</keyword>
<feature type="compositionally biased region" description="Basic and acidic residues" evidence="1">
    <location>
        <begin position="1"/>
        <end position="13"/>
    </location>
</feature>
<gene>
    <name evidence="2" type="ORF">AVL59_01780</name>
    <name evidence="3" type="ORF">J2Z21_005851</name>
</gene>
<dbReference type="Proteomes" id="UP001519309">
    <property type="component" value="Unassembled WGS sequence"/>
</dbReference>